<reference evidence="6 7" key="1">
    <citation type="submission" date="2022-12" db="EMBL/GenBank/DDBJ databases">
        <title>Genomic features and morphological characterization of a novel Knufia sp. strain isolated from spacecraft assembly facility.</title>
        <authorList>
            <person name="Teixeira M."/>
            <person name="Chander A.M."/>
            <person name="Stajich J.E."/>
            <person name="Venkateswaran K."/>
        </authorList>
    </citation>
    <scope>NUCLEOTIDE SEQUENCE [LARGE SCALE GENOMIC DNA]</scope>
    <source>
        <strain evidence="6 7">FJI-L2-BK-P2</strain>
    </source>
</reference>
<dbReference type="PANTHER" id="PTHR22980">
    <property type="entry name" value="CORTISTATIN"/>
    <property type="match status" value="1"/>
</dbReference>
<comment type="similarity">
    <text evidence="1">Belongs to the TAF9 family. CENP-S/MHF1 subfamily.</text>
</comment>
<evidence type="ECO:0000313" key="7">
    <source>
        <dbReference type="Proteomes" id="UP001316803"/>
    </source>
</evidence>
<feature type="coiled-coil region" evidence="5">
    <location>
        <begin position="86"/>
        <end position="117"/>
    </location>
</feature>
<dbReference type="GO" id="GO:0046982">
    <property type="term" value="F:protein heterodimerization activity"/>
    <property type="evidence" value="ECO:0007669"/>
    <property type="project" value="InterPro"/>
</dbReference>
<proteinExistence type="inferred from homology"/>
<organism evidence="6 7">
    <name type="scientific">Knufia fluminis</name>
    <dbReference type="NCBI Taxonomy" id="191047"/>
    <lineage>
        <taxon>Eukaryota</taxon>
        <taxon>Fungi</taxon>
        <taxon>Dikarya</taxon>
        <taxon>Ascomycota</taxon>
        <taxon>Pezizomycotina</taxon>
        <taxon>Eurotiomycetes</taxon>
        <taxon>Chaetothyriomycetidae</taxon>
        <taxon>Chaetothyriales</taxon>
        <taxon>Trichomeriaceae</taxon>
        <taxon>Knufia</taxon>
    </lineage>
</organism>
<dbReference type="GO" id="GO:0031297">
    <property type="term" value="P:replication fork processing"/>
    <property type="evidence" value="ECO:0007669"/>
    <property type="project" value="TreeGrafter"/>
</dbReference>
<comment type="caution">
    <text evidence="6">The sequence shown here is derived from an EMBL/GenBank/DDBJ whole genome shotgun (WGS) entry which is preliminary data.</text>
</comment>
<dbReference type="GO" id="GO:0003682">
    <property type="term" value="F:chromatin binding"/>
    <property type="evidence" value="ECO:0007669"/>
    <property type="project" value="TreeGrafter"/>
</dbReference>
<dbReference type="GO" id="GO:0071821">
    <property type="term" value="C:FANCM-MHF complex"/>
    <property type="evidence" value="ECO:0007669"/>
    <property type="project" value="InterPro"/>
</dbReference>
<dbReference type="GO" id="GO:0003677">
    <property type="term" value="F:DNA binding"/>
    <property type="evidence" value="ECO:0007669"/>
    <property type="project" value="UniProtKB-KW"/>
</dbReference>
<dbReference type="GO" id="GO:0006281">
    <property type="term" value="P:DNA repair"/>
    <property type="evidence" value="ECO:0007669"/>
    <property type="project" value="UniProtKB-KW"/>
</dbReference>
<keyword evidence="2" id="KW-0227">DNA damage</keyword>
<dbReference type="EMBL" id="JAKLMC020000017">
    <property type="protein sequence ID" value="KAK5952083.1"/>
    <property type="molecule type" value="Genomic_DNA"/>
</dbReference>
<name>A0AAN8ECK0_9EURO</name>
<dbReference type="InterPro" id="IPR029003">
    <property type="entry name" value="CENP-S/Mhf1"/>
</dbReference>
<dbReference type="CDD" id="cd22919">
    <property type="entry name" value="HFD_CENP-S"/>
    <property type="match status" value="1"/>
</dbReference>
<dbReference type="Pfam" id="PF15630">
    <property type="entry name" value="CENP-S"/>
    <property type="match status" value="1"/>
</dbReference>
<evidence type="ECO:0000256" key="1">
    <source>
        <dbReference type="ARBA" id="ARBA00006612"/>
    </source>
</evidence>
<evidence type="ECO:0000256" key="2">
    <source>
        <dbReference type="ARBA" id="ARBA00022763"/>
    </source>
</evidence>
<evidence type="ECO:0000256" key="5">
    <source>
        <dbReference type="SAM" id="Coils"/>
    </source>
</evidence>
<evidence type="ECO:0000256" key="3">
    <source>
        <dbReference type="ARBA" id="ARBA00023125"/>
    </source>
</evidence>
<evidence type="ECO:0000256" key="4">
    <source>
        <dbReference type="ARBA" id="ARBA00023204"/>
    </source>
</evidence>
<keyword evidence="5" id="KW-0175">Coiled coil</keyword>
<evidence type="ECO:0000313" key="6">
    <source>
        <dbReference type="EMBL" id="KAK5952083.1"/>
    </source>
</evidence>
<protein>
    <submittedName>
        <fullName evidence="6">MHF histone-fold complex component</fullName>
    </submittedName>
</protein>
<dbReference type="Proteomes" id="UP001316803">
    <property type="component" value="Unassembled WGS sequence"/>
</dbReference>
<dbReference type="SUPFAM" id="SSF47113">
    <property type="entry name" value="Histone-fold"/>
    <property type="match status" value="1"/>
</dbReference>
<gene>
    <name evidence="6" type="primary">MHF1</name>
    <name evidence="6" type="ORF">OHC33_006970</name>
</gene>
<keyword evidence="3" id="KW-0238">DNA-binding</keyword>
<dbReference type="InterPro" id="IPR009072">
    <property type="entry name" value="Histone-fold"/>
</dbReference>
<dbReference type="Gene3D" id="1.10.20.10">
    <property type="entry name" value="Histone, subunit A"/>
    <property type="match status" value="1"/>
</dbReference>
<accession>A0AAN8ECK0</accession>
<dbReference type="AlphaFoldDB" id="A0AAN8ECK0"/>
<dbReference type="GO" id="GO:0000712">
    <property type="term" value="P:resolution of meiotic recombination intermediates"/>
    <property type="evidence" value="ECO:0007669"/>
    <property type="project" value="TreeGrafter"/>
</dbReference>
<keyword evidence="4" id="KW-0234">DNA repair</keyword>
<keyword evidence="7" id="KW-1185">Reference proteome</keyword>
<dbReference type="PANTHER" id="PTHR22980:SF0">
    <property type="entry name" value="CENTROMERE PROTEIN S"/>
    <property type="match status" value="1"/>
</dbReference>
<sequence length="119" mass="13240">MPEAVEPSDTQMDDRLKSTLWYHIGQLVDEETINLGVNATPQYTGSLTELVWAQLGNVATDLESFAKHAGRSTIKTDDVLLLARRNEGLESILKQKVKEIKQNNEQKAKEKNTAQSNGS</sequence>